<comment type="caution">
    <text evidence="3">The sequence shown here is derived from an EMBL/GenBank/DDBJ whole genome shotgun (WGS) entry which is preliminary data.</text>
</comment>
<dbReference type="EMBL" id="SMGJ01000012">
    <property type="protein sequence ID" value="TCK64918.1"/>
    <property type="molecule type" value="Genomic_DNA"/>
</dbReference>
<dbReference type="InterPro" id="IPR055634">
    <property type="entry name" value="DUF7210"/>
</dbReference>
<feature type="domain" description="DUF7210" evidence="2">
    <location>
        <begin position="8"/>
        <end position="40"/>
    </location>
</feature>
<dbReference type="Proteomes" id="UP000295496">
    <property type="component" value="Unassembled WGS sequence"/>
</dbReference>
<dbReference type="AlphaFoldDB" id="A0A4R1KJD7"/>
<dbReference type="OrthoDB" id="5691008at2"/>
<dbReference type="Pfam" id="PF23843">
    <property type="entry name" value="DUF7210"/>
    <property type="match status" value="1"/>
</dbReference>
<feature type="region of interest" description="Disordered" evidence="1">
    <location>
        <begin position="52"/>
        <end position="75"/>
    </location>
</feature>
<evidence type="ECO:0000256" key="1">
    <source>
        <dbReference type="SAM" id="MobiDB-lite"/>
    </source>
</evidence>
<protein>
    <recommendedName>
        <fullName evidence="2">DUF7210 domain-containing protein</fullName>
    </recommendedName>
</protein>
<gene>
    <name evidence="3" type="ORF">EV692_2403</name>
</gene>
<evidence type="ECO:0000259" key="2">
    <source>
        <dbReference type="Pfam" id="PF23843"/>
    </source>
</evidence>
<sequence length="75" mass="8559">METKFYQLIAKTALLHNGVRYEQGESIELTEQEAENLTLYVQLDEAETARKAAEQKAKKAKQKTVEPDKTSDKTE</sequence>
<reference evidence="3 4" key="1">
    <citation type="submission" date="2019-03" db="EMBL/GenBank/DDBJ databases">
        <title>Genomic Encyclopedia of Type Strains, Phase IV (KMG-IV): sequencing the most valuable type-strain genomes for metagenomic binning, comparative biology and taxonomic classification.</title>
        <authorList>
            <person name="Goeker M."/>
        </authorList>
    </citation>
    <scope>NUCLEOTIDE SEQUENCE [LARGE SCALE GENOMIC DNA]</scope>
    <source>
        <strain evidence="3 4">DSM 10053</strain>
    </source>
</reference>
<proteinExistence type="predicted"/>
<evidence type="ECO:0000313" key="4">
    <source>
        <dbReference type="Proteomes" id="UP000295496"/>
    </source>
</evidence>
<name>A0A4R1KJD7_9PAST</name>
<evidence type="ECO:0000313" key="3">
    <source>
        <dbReference type="EMBL" id="TCK64918.1"/>
    </source>
</evidence>
<dbReference type="RefSeq" id="WP_132302957.1">
    <property type="nucleotide sequence ID" value="NZ_CP170642.1"/>
</dbReference>
<keyword evidence="4" id="KW-1185">Reference proteome</keyword>
<organism evidence="3 4">
    <name type="scientific">Lonepinella koalarum</name>
    <dbReference type="NCBI Taxonomy" id="53417"/>
    <lineage>
        <taxon>Bacteria</taxon>
        <taxon>Pseudomonadati</taxon>
        <taxon>Pseudomonadota</taxon>
        <taxon>Gammaproteobacteria</taxon>
        <taxon>Pasteurellales</taxon>
        <taxon>Pasteurellaceae</taxon>
        <taxon>Lonepinella</taxon>
    </lineage>
</organism>
<accession>A0A4R1KJD7</accession>